<dbReference type="Proteomes" id="UP000289738">
    <property type="component" value="Chromosome B08"/>
</dbReference>
<dbReference type="AlphaFoldDB" id="A0A444Y3A4"/>
<accession>A0A444Y3A4</accession>
<comment type="caution">
    <text evidence="1">The sequence shown here is derived from an EMBL/GenBank/DDBJ whole genome shotgun (WGS) entry which is preliminary data.</text>
</comment>
<reference evidence="1 2" key="1">
    <citation type="submission" date="2019-01" db="EMBL/GenBank/DDBJ databases">
        <title>Sequencing of cultivated peanut Arachis hypogaea provides insights into genome evolution and oil improvement.</title>
        <authorList>
            <person name="Chen X."/>
        </authorList>
    </citation>
    <scope>NUCLEOTIDE SEQUENCE [LARGE SCALE GENOMIC DNA]</scope>
    <source>
        <strain evidence="2">cv. Fuhuasheng</strain>
        <tissue evidence="1">Leaves</tissue>
    </source>
</reference>
<organism evidence="1 2">
    <name type="scientific">Arachis hypogaea</name>
    <name type="common">Peanut</name>
    <dbReference type="NCBI Taxonomy" id="3818"/>
    <lineage>
        <taxon>Eukaryota</taxon>
        <taxon>Viridiplantae</taxon>
        <taxon>Streptophyta</taxon>
        <taxon>Embryophyta</taxon>
        <taxon>Tracheophyta</taxon>
        <taxon>Spermatophyta</taxon>
        <taxon>Magnoliopsida</taxon>
        <taxon>eudicotyledons</taxon>
        <taxon>Gunneridae</taxon>
        <taxon>Pentapetalae</taxon>
        <taxon>rosids</taxon>
        <taxon>fabids</taxon>
        <taxon>Fabales</taxon>
        <taxon>Fabaceae</taxon>
        <taxon>Papilionoideae</taxon>
        <taxon>50 kb inversion clade</taxon>
        <taxon>dalbergioids sensu lato</taxon>
        <taxon>Dalbergieae</taxon>
        <taxon>Pterocarpus clade</taxon>
        <taxon>Arachis</taxon>
    </lineage>
</organism>
<evidence type="ECO:0000313" key="2">
    <source>
        <dbReference type="Proteomes" id="UP000289738"/>
    </source>
</evidence>
<dbReference type="EMBL" id="SDMP01000018">
    <property type="protein sequence ID" value="RYQ96414.1"/>
    <property type="molecule type" value="Genomic_DNA"/>
</dbReference>
<protein>
    <submittedName>
        <fullName evidence="1">Uncharacterized protein</fullName>
    </submittedName>
</protein>
<evidence type="ECO:0000313" key="1">
    <source>
        <dbReference type="EMBL" id="RYQ96414.1"/>
    </source>
</evidence>
<sequence>MPHEDAKLVEFLIEFKTTSWRCDNGTFKSGYGKYFKKMLHKNIPRFDLKANSHIESRMKLLKR</sequence>
<dbReference type="PANTHER" id="PTHR46250">
    <property type="entry name" value="MYB/SANT-LIKE DNA-BINDING DOMAIN PROTEIN-RELATED"/>
    <property type="match status" value="1"/>
</dbReference>
<gene>
    <name evidence="1" type="ORF">Ahy_B08g092169</name>
</gene>
<dbReference type="PANTHER" id="PTHR46250:SF15">
    <property type="entry name" value="OS01G0523800 PROTEIN"/>
    <property type="match status" value="1"/>
</dbReference>
<name>A0A444Y3A4_ARAHY</name>
<proteinExistence type="predicted"/>
<keyword evidence="2" id="KW-1185">Reference proteome</keyword>